<keyword evidence="1" id="KW-0547">Nucleotide-binding</keyword>
<dbReference type="PROSITE" id="PS00674">
    <property type="entry name" value="AAA"/>
    <property type="match status" value="1"/>
</dbReference>
<evidence type="ECO:0000256" key="2">
    <source>
        <dbReference type="SAM" id="Coils"/>
    </source>
</evidence>
<comment type="similarity">
    <text evidence="1">Belongs to the AAA ATPase family.</text>
</comment>
<sequence>LASKTISVSSVDLIGGPVPSGSTLDAFIRIQLDMRGGTIDAGRALTKLPLVDPIVLVDEFDTWYFDHLRGLFELNLVPEQQIFPHKWKLAPNTKLFYLFELPDDSTSTDQKVVQRAKNIDRPSTISLELFVEDVCEKENNGMAEDWIKALRADHIFSYDHLANLKYTEWDQLKQLPLNGRKILKSQFSEVGVQSPAKLNAECVGLSFDEMRREGFADDGLFDQMKLFFLPLTMVEEDLVVNETRWKTISTRLLTERNELVIRKQDLAIELNEKEDEYYRHDDAIRNLRRTHQSTMQKSDQARGNGGGMFQRIRKMVVGSASTSSSNTGEQTGHPIEAPPLAKSKARQNDYETFSAIELIEQHRQAMEELEPIRERLRNQIEAIQDLTDSLDESFRNAKLNSDTKSDRDLIKPNRGFIMYGPPGTGKSDIMSKLSIRMGINMVAPPLAAGELNRPLVGESERIISDICMRCHRIPYLMCCVSIDEIDSLAPKRKDDTSDGNVAKLSVLLSVIDGIKDVPNLMIFCATNRLHMMDDAFLRRMSGKFFVGRPSSHARKSILSGVKWWHMPPSLIDSLTMATTNFSGAALR</sequence>
<gene>
    <name evidence="5" type="ORF">GPM918_LOCUS37512</name>
    <name evidence="6" type="ORF">SRO942_LOCUS38284</name>
</gene>
<proteinExistence type="inferred from homology"/>
<dbReference type="Pfam" id="PF00004">
    <property type="entry name" value="AAA"/>
    <property type="match status" value="1"/>
</dbReference>
<dbReference type="Proteomes" id="UP000681722">
    <property type="component" value="Unassembled WGS sequence"/>
</dbReference>
<keyword evidence="7" id="KW-1185">Reference proteome</keyword>
<dbReference type="PANTHER" id="PTHR23077">
    <property type="entry name" value="AAA-FAMILY ATPASE"/>
    <property type="match status" value="1"/>
</dbReference>
<dbReference type="InterPro" id="IPR027417">
    <property type="entry name" value="P-loop_NTPase"/>
</dbReference>
<dbReference type="GO" id="GO:0016887">
    <property type="term" value="F:ATP hydrolysis activity"/>
    <property type="evidence" value="ECO:0007669"/>
    <property type="project" value="InterPro"/>
</dbReference>
<feature type="non-terminal residue" evidence="5">
    <location>
        <position position="1"/>
    </location>
</feature>
<dbReference type="InterPro" id="IPR050168">
    <property type="entry name" value="AAA_ATPase_domain"/>
</dbReference>
<feature type="region of interest" description="Disordered" evidence="3">
    <location>
        <begin position="319"/>
        <end position="342"/>
    </location>
</feature>
<feature type="compositionally biased region" description="Polar residues" evidence="3">
    <location>
        <begin position="319"/>
        <end position="330"/>
    </location>
</feature>
<evidence type="ECO:0000313" key="7">
    <source>
        <dbReference type="Proteomes" id="UP000663829"/>
    </source>
</evidence>
<dbReference type="GO" id="GO:0005524">
    <property type="term" value="F:ATP binding"/>
    <property type="evidence" value="ECO:0007669"/>
    <property type="project" value="UniProtKB-KW"/>
</dbReference>
<evidence type="ECO:0000256" key="3">
    <source>
        <dbReference type="SAM" id="MobiDB-lite"/>
    </source>
</evidence>
<protein>
    <recommendedName>
        <fullName evidence="4">AAA+ ATPase domain-containing protein</fullName>
    </recommendedName>
</protein>
<accession>A0A815UB09</accession>
<dbReference type="Proteomes" id="UP000663829">
    <property type="component" value="Unassembled WGS sequence"/>
</dbReference>
<feature type="coiled-coil region" evidence="2">
    <location>
        <begin position="359"/>
        <end position="393"/>
    </location>
</feature>
<feature type="domain" description="AAA+ ATPase" evidence="4">
    <location>
        <begin position="412"/>
        <end position="550"/>
    </location>
</feature>
<dbReference type="SMART" id="SM00382">
    <property type="entry name" value="AAA"/>
    <property type="match status" value="1"/>
</dbReference>
<evidence type="ECO:0000313" key="6">
    <source>
        <dbReference type="EMBL" id="CAF4379609.1"/>
    </source>
</evidence>
<dbReference type="AlphaFoldDB" id="A0A815UB09"/>
<keyword evidence="1" id="KW-0067">ATP-binding</keyword>
<evidence type="ECO:0000313" key="5">
    <source>
        <dbReference type="EMBL" id="CAF1520049.1"/>
    </source>
</evidence>
<dbReference type="OrthoDB" id="10027642at2759"/>
<reference evidence="5" key="1">
    <citation type="submission" date="2021-02" db="EMBL/GenBank/DDBJ databases">
        <authorList>
            <person name="Nowell W R."/>
        </authorList>
    </citation>
    <scope>NUCLEOTIDE SEQUENCE</scope>
</reference>
<evidence type="ECO:0000259" key="4">
    <source>
        <dbReference type="SMART" id="SM00382"/>
    </source>
</evidence>
<dbReference type="PANTHER" id="PTHR23077:SF117">
    <property type="entry name" value="AAA+ ATPASE DOMAIN-CONTAINING PROTEIN"/>
    <property type="match status" value="1"/>
</dbReference>
<organism evidence="5 7">
    <name type="scientific">Didymodactylos carnosus</name>
    <dbReference type="NCBI Taxonomy" id="1234261"/>
    <lineage>
        <taxon>Eukaryota</taxon>
        <taxon>Metazoa</taxon>
        <taxon>Spiralia</taxon>
        <taxon>Gnathifera</taxon>
        <taxon>Rotifera</taxon>
        <taxon>Eurotatoria</taxon>
        <taxon>Bdelloidea</taxon>
        <taxon>Philodinida</taxon>
        <taxon>Philodinidae</taxon>
        <taxon>Didymodactylos</taxon>
    </lineage>
</organism>
<dbReference type="SUPFAM" id="SSF52540">
    <property type="entry name" value="P-loop containing nucleoside triphosphate hydrolases"/>
    <property type="match status" value="1"/>
</dbReference>
<dbReference type="InterPro" id="IPR003593">
    <property type="entry name" value="AAA+_ATPase"/>
</dbReference>
<dbReference type="Gene3D" id="3.40.50.300">
    <property type="entry name" value="P-loop containing nucleotide triphosphate hydrolases"/>
    <property type="match status" value="1"/>
</dbReference>
<dbReference type="InterPro" id="IPR003959">
    <property type="entry name" value="ATPase_AAA_core"/>
</dbReference>
<evidence type="ECO:0000256" key="1">
    <source>
        <dbReference type="RuleBase" id="RU003651"/>
    </source>
</evidence>
<dbReference type="EMBL" id="CAJOBC010089352">
    <property type="protein sequence ID" value="CAF4379609.1"/>
    <property type="molecule type" value="Genomic_DNA"/>
</dbReference>
<feature type="non-terminal residue" evidence="5">
    <location>
        <position position="587"/>
    </location>
</feature>
<name>A0A815UB09_9BILA</name>
<comment type="caution">
    <text evidence="5">The sequence shown here is derived from an EMBL/GenBank/DDBJ whole genome shotgun (WGS) entry which is preliminary data.</text>
</comment>
<dbReference type="InterPro" id="IPR003960">
    <property type="entry name" value="ATPase_AAA_CS"/>
</dbReference>
<keyword evidence="2" id="KW-0175">Coiled coil</keyword>
<dbReference type="EMBL" id="CAJNOQ010023795">
    <property type="protein sequence ID" value="CAF1520049.1"/>
    <property type="molecule type" value="Genomic_DNA"/>
</dbReference>